<feature type="binding site" evidence="6">
    <location>
        <position position="112"/>
    </location>
    <ligand>
        <name>biotin</name>
        <dbReference type="ChEBI" id="CHEBI:57586"/>
    </ligand>
</feature>
<dbReference type="HAMAP" id="MF_00978">
    <property type="entry name" value="Bifunct_BirA"/>
    <property type="match status" value="1"/>
</dbReference>
<dbReference type="PANTHER" id="PTHR12835">
    <property type="entry name" value="BIOTIN PROTEIN LIGASE"/>
    <property type="match status" value="1"/>
</dbReference>
<feature type="domain" description="BPL/LPL catalytic" evidence="7">
    <location>
        <begin position="76"/>
        <end position="254"/>
    </location>
</feature>
<dbReference type="InterPro" id="IPR036390">
    <property type="entry name" value="WH_DNA-bd_sf"/>
</dbReference>
<dbReference type="Proteomes" id="UP001202831">
    <property type="component" value="Unassembled WGS sequence"/>
</dbReference>
<dbReference type="InterPro" id="IPR004408">
    <property type="entry name" value="Biotin_CoA_COase_ligase"/>
</dbReference>
<gene>
    <name evidence="6 8" type="primary">birA</name>
    <name evidence="8" type="ORF">L2725_22580</name>
</gene>
<feature type="binding site" evidence="6">
    <location>
        <position position="183"/>
    </location>
    <ligand>
        <name>biotin</name>
        <dbReference type="ChEBI" id="CHEBI:57586"/>
    </ligand>
</feature>
<dbReference type="Pfam" id="PF02237">
    <property type="entry name" value="BPL_C"/>
    <property type="match status" value="1"/>
</dbReference>
<evidence type="ECO:0000256" key="5">
    <source>
        <dbReference type="ARBA" id="ARBA00047846"/>
    </source>
</evidence>
<name>A0ABT0NDG9_9GAMM</name>
<dbReference type="CDD" id="cd00090">
    <property type="entry name" value="HTH_ARSR"/>
    <property type="match status" value="1"/>
</dbReference>
<comment type="similarity">
    <text evidence="6">Belongs to the biotin--protein ligase family.</text>
</comment>
<dbReference type="RefSeq" id="WP_249251068.1">
    <property type="nucleotide sequence ID" value="NZ_JAKIKT010000017.1"/>
</dbReference>
<feature type="DNA-binding region" description="H-T-H motif" evidence="6">
    <location>
        <begin position="23"/>
        <end position="42"/>
    </location>
</feature>
<evidence type="ECO:0000256" key="6">
    <source>
        <dbReference type="HAMAP-Rule" id="MF_00978"/>
    </source>
</evidence>
<sequence>MQDHWQRKRAILALLNQGGFVSGEALAQELGISRAAVNKHIESLSEYGVSVFSVKGKGYKLEKPVHLIDEAKLKAGIRQRSFYFDEVNSTNAFMLSHAQELKSGDLCIAEYQSAGRGRRGRTWVSPYANHLYFSLFWRFPQGMAQAMGLSLVVGCSLATVLTNMGVTGLGLKWPNDLYLDGRKLAGILVEMTGQADSECQLVIGIGINMSMTAEQGDKIDQPWSDLSDLAQSLDKTELMLNLHTQLCLDLQQFEQAGLGTFINRWQESDLFAGREVVLSMGNNQIAGICRGIDEQGAVLLETPEGIKGFVGGEISLRGA</sequence>
<dbReference type="InterPro" id="IPR004143">
    <property type="entry name" value="BPL_LPL_catalytic"/>
</dbReference>
<evidence type="ECO:0000256" key="3">
    <source>
        <dbReference type="ARBA" id="ARBA00022840"/>
    </source>
</evidence>
<dbReference type="InterPro" id="IPR011991">
    <property type="entry name" value="ArsR-like_HTH"/>
</dbReference>
<evidence type="ECO:0000313" key="9">
    <source>
        <dbReference type="Proteomes" id="UP001202831"/>
    </source>
</evidence>
<dbReference type="SUPFAM" id="SSF55681">
    <property type="entry name" value="Class II aaRS and biotin synthetases"/>
    <property type="match status" value="1"/>
</dbReference>
<keyword evidence="1 6" id="KW-0436">Ligase</keyword>
<keyword evidence="6" id="KW-0678">Repressor</keyword>
<feature type="binding site" evidence="6">
    <location>
        <begin position="89"/>
        <end position="91"/>
    </location>
    <ligand>
        <name>biotin</name>
        <dbReference type="ChEBI" id="CHEBI:57586"/>
    </ligand>
</feature>
<dbReference type="Gene3D" id="2.30.30.100">
    <property type="match status" value="1"/>
</dbReference>
<dbReference type="NCBIfam" id="NF008850">
    <property type="entry name" value="PRK11886.1-5"/>
    <property type="match status" value="1"/>
</dbReference>
<keyword evidence="4 6" id="KW-0092">Biotin</keyword>
<accession>A0ABT0NDG9</accession>
<comment type="function">
    <text evidence="6">Acts both as a biotin--[acetyl-CoA-carboxylase] ligase and a biotin-operon repressor. In the presence of ATP, BirA activates biotin to form the BirA-biotinyl-5'-adenylate (BirA-bio-5'-AMP or holoBirA) complex. HoloBirA can either transfer the biotinyl moiety to the biotin carboxyl carrier protein (BCCP) subunit of acetyl-CoA carboxylase, or bind to the biotin operator site and inhibit transcription of the operon.</text>
</comment>
<dbReference type="SUPFAM" id="SSF50037">
    <property type="entry name" value="C-terminal domain of transcriptional repressors"/>
    <property type="match status" value="1"/>
</dbReference>
<dbReference type="PROSITE" id="PS51733">
    <property type="entry name" value="BPL_LPL_CATALYTIC"/>
    <property type="match status" value="1"/>
</dbReference>
<dbReference type="EC" id="6.3.4.15" evidence="6"/>
<dbReference type="GO" id="GO:0004077">
    <property type="term" value="F:biotin--[biotin carboxyl-carrier protein] ligase activity"/>
    <property type="evidence" value="ECO:0007669"/>
    <property type="project" value="UniProtKB-EC"/>
</dbReference>
<keyword evidence="6" id="KW-0805">Transcription regulation</keyword>
<dbReference type="Pfam" id="PF03099">
    <property type="entry name" value="BPL_LplA_LipB"/>
    <property type="match status" value="1"/>
</dbReference>
<dbReference type="Gene3D" id="1.10.10.10">
    <property type="entry name" value="Winged helix-like DNA-binding domain superfamily/Winged helix DNA-binding domain"/>
    <property type="match status" value="1"/>
</dbReference>
<dbReference type="CDD" id="cd16442">
    <property type="entry name" value="BPL"/>
    <property type="match status" value="1"/>
</dbReference>
<feature type="binding site" evidence="6">
    <location>
        <begin position="116"/>
        <end position="118"/>
    </location>
    <ligand>
        <name>biotin</name>
        <dbReference type="ChEBI" id="CHEBI:57586"/>
    </ligand>
</feature>
<evidence type="ECO:0000256" key="4">
    <source>
        <dbReference type="ARBA" id="ARBA00023267"/>
    </source>
</evidence>
<evidence type="ECO:0000256" key="2">
    <source>
        <dbReference type="ARBA" id="ARBA00022741"/>
    </source>
</evidence>
<dbReference type="InterPro" id="IPR036388">
    <property type="entry name" value="WH-like_DNA-bd_sf"/>
</dbReference>
<keyword evidence="6" id="KW-0238">DNA-binding</keyword>
<proteinExistence type="inferred from homology"/>
<evidence type="ECO:0000313" key="8">
    <source>
        <dbReference type="EMBL" id="MCL2916528.1"/>
    </source>
</evidence>
<dbReference type="EMBL" id="JAKIKT010000017">
    <property type="protein sequence ID" value="MCL2916528.1"/>
    <property type="molecule type" value="Genomic_DNA"/>
</dbReference>
<reference evidence="8 9" key="1">
    <citation type="submission" date="2022-01" db="EMBL/GenBank/DDBJ databases">
        <title>Whole genome-based taxonomy of the Shewanellaceae.</title>
        <authorList>
            <person name="Martin-Rodriguez A.J."/>
        </authorList>
    </citation>
    <scope>NUCLEOTIDE SEQUENCE [LARGE SCALE GENOMIC DNA]</scope>
    <source>
        <strain evidence="8 9">DSM 21332</strain>
    </source>
</reference>
<dbReference type="NCBIfam" id="TIGR00121">
    <property type="entry name" value="birA_ligase"/>
    <property type="match status" value="1"/>
</dbReference>
<comment type="caution">
    <text evidence="8">The sequence shown here is derived from an EMBL/GenBank/DDBJ whole genome shotgun (WGS) entry which is preliminary data.</text>
</comment>
<dbReference type="InterPro" id="IPR003142">
    <property type="entry name" value="BPL_C"/>
</dbReference>
<keyword evidence="3 6" id="KW-0067">ATP-binding</keyword>
<keyword evidence="9" id="KW-1185">Reference proteome</keyword>
<dbReference type="InterPro" id="IPR013196">
    <property type="entry name" value="HTH_11"/>
</dbReference>
<dbReference type="NCBIfam" id="NF008847">
    <property type="entry name" value="PRK11886.1-2"/>
    <property type="match status" value="1"/>
</dbReference>
<dbReference type="PANTHER" id="PTHR12835:SF5">
    <property type="entry name" value="BIOTIN--PROTEIN LIGASE"/>
    <property type="match status" value="1"/>
</dbReference>
<dbReference type="InterPro" id="IPR008988">
    <property type="entry name" value="Transcriptional_repressor_C"/>
</dbReference>
<keyword evidence="6" id="KW-0804">Transcription</keyword>
<evidence type="ECO:0000259" key="7">
    <source>
        <dbReference type="PROSITE" id="PS51733"/>
    </source>
</evidence>
<comment type="catalytic activity">
    <reaction evidence="5 6">
        <text>biotin + L-lysyl-[protein] + ATP = N(6)-biotinyl-L-lysyl-[protein] + AMP + diphosphate + H(+)</text>
        <dbReference type="Rhea" id="RHEA:11756"/>
        <dbReference type="Rhea" id="RHEA-COMP:9752"/>
        <dbReference type="Rhea" id="RHEA-COMP:10505"/>
        <dbReference type="ChEBI" id="CHEBI:15378"/>
        <dbReference type="ChEBI" id="CHEBI:29969"/>
        <dbReference type="ChEBI" id="CHEBI:30616"/>
        <dbReference type="ChEBI" id="CHEBI:33019"/>
        <dbReference type="ChEBI" id="CHEBI:57586"/>
        <dbReference type="ChEBI" id="CHEBI:83144"/>
        <dbReference type="ChEBI" id="CHEBI:456215"/>
        <dbReference type="EC" id="6.3.4.15"/>
    </reaction>
</comment>
<dbReference type="SUPFAM" id="SSF46785">
    <property type="entry name" value="Winged helix' DNA-binding domain"/>
    <property type="match status" value="1"/>
</dbReference>
<organism evidence="8 9">
    <name type="scientific">Shewanella corallii</name>
    <dbReference type="NCBI Taxonomy" id="560080"/>
    <lineage>
        <taxon>Bacteria</taxon>
        <taxon>Pseudomonadati</taxon>
        <taxon>Pseudomonadota</taxon>
        <taxon>Gammaproteobacteria</taxon>
        <taxon>Alteromonadales</taxon>
        <taxon>Shewanellaceae</taxon>
        <taxon>Shewanella</taxon>
    </lineage>
</organism>
<dbReference type="InterPro" id="IPR045864">
    <property type="entry name" value="aa-tRNA-synth_II/BPL/LPL"/>
</dbReference>
<protein>
    <recommendedName>
        <fullName evidence="6">Bifunctional ligase/repressor BirA</fullName>
    </recommendedName>
    <alternativeName>
        <fullName evidence="6">Biotin operon repressor</fullName>
    </alternativeName>
    <alternativeName>
        <fullName evidence="6">Biotin--[acetyl-CoA-carboxylase] ligase</fullName>
        <ecNumber evidence="6">6.3.4.15</ecNumber>
    </alternativeName>
    <alternativeName>
        <fullName evidence="6">Biotin--protein ligase</fullName>
    </alternativeName>
    <alternativeName>
        <fullName evidence="6">Biotin-[acetyl-CoA carboxylase] synthetase</fullName>
    </alternativeName>
</protein>
<keyword evidence="2 6" id="KW-0547">Nucleotide-binding</keyword>
<dbReference type="InterPro" id="IPR030855">
    <property type="entry name" value="Bifunct_BirA"/>
</dbReference>
<dbReference type="Pfam" id="PF08279">
    <property type="entry name" value="HTH_11"/>
    <property type="match status" value="1"/>
</dbReference>
<dbReference type="Gene3D" id="3.30.930.10">
    <property type="entry name" value="Bira Bifunctional Protein, Domain 2"/>
    <property type="match status" value="1"/>
</dbReference>
<evidence type="ECO:0000256" key="1">
    <source>
        <dbReference type="ARBA" id="ARBA00022598"/>
    </source>
</evidence>